<dbReference type="EMBL" id="PYHR01000002">
    <property type="protein sequence ID" value="PWD52008.1"/>
    <property type="molecule type" value="Genomic_DNA"/>
</dbReference>
<keyword evidence="2" id="KW-1133">Transmembrane helix</keyword>
<organism evidence="3 4">
    <name type="scientific">Serinibacter arcticus</name>
    <dbReference type="NCBI Taxonomy" id="1655435"/>
    <lineage>
        <taxon>Bacteria</taxon>
        <taxon>Bacillati</taxon>
        <taxon>Actinomycetota</taxon>
        <taxon>Actinomycetes</taxon>
        <taxon>Micrococcales</taxon>
        <taxon>Beutenbergiaceae</taxon>
        <taxon>Serinibacter</taxon>
    </lineage>
</organism>
<keyword evidence="2" id="KW-0812">Transmembrane</keyword>
<comment type="caution">
    <text evidence="3">The sequence shown here is derived from an EMBL/GenBank/DDBJ whole genome shotgun (WGS) entry which is preliminary data.</text>
</comment>
<sequence length="124" mass="13155">MSVDGLGVVLAQTQAQVPDQYDVTPGLLGFLVTFAIAIAFLVLIRSFNKNMRKVQLNERRRQEAARVAAEAAEAEKADAQEADGEAADAEVSDAASASDPAPTVPAPTEPTETELDTDQADARR</sequence>
<dbReference type="AlphaFoldDB" id="A0A2U1ZYD6"/>
<evidence type="ECO:0000313" key="3">
    <source>
        <dbReference type="EMBL" id="PWD52008.1"/>
    </source>
</evidence>
<evidence type="ECO:0000256" key="2">
    <source>
        <dbReference type="SAM" id="Phobius"/>
    </source>
</evidence>
<dbReference type="OrthoDB" id="4966959at2"/>
<evidence type="ECO:0000313" key="4">
    <source>
        <dbReference type="Proteomes" id="UP000245166"/>
    </source>
</evidence>
<dbReference type="RefSeq" id="WP_109230391.1">
    <property type="nucleotide sequence ID" value="NZ_PYHR01000002.1"/>
</dbReference>
<protein>
    <submittedName>
        <fullName evidence="3">Uncharacterized protein</fullName>
    </submittedName>
</protein>
<reference evidence="3 4" key="1">
    <citation type="submission" date="2018-03" db="EMBL/GenBank/DDBJ databases">
        <title>Genome assembly of novel Miniimonas species PCH200.</title>
        <authorList>
            <person name="Thakur V."/>
            <person name="Kumar V."/>
            <person name="Singh D."/>
        </authorList>
    </citation>
    <scope>NUCLEOTIDE SEQUENCE [LARGE SCALE GENOMIC DNA]</scope>
    <source>
        <strain evidence="3 4">PCH200</strain>
    </source>
</reference>
<keyword evidence="4" id="KW-1185">Reference proteome</keyword>
<feature type="compositionally biased region" description="Low complexity" evidence="1">
    <location>
        <begin position="92"/>
        <end position="101"/>
    </location>
</feature>
<accession>A0A2U1ZYD6</accession>
<proteinExistence type="predicted"/>
<name>A0A2U1ZYD6_9MICO</name>
<feature type="transmembrane region" description="Helical" evidence="2">
    <location>
        <begin position="26"/>
        <end position="44"/>
    </location>
</feature>
<feature type="compositionally biased region" description="Acidic residues" evidence="1">
    <location>
        <begin position="111"/>
        <end position="124"/>
    </location>
</feature>
<feature type="compositionally biased region" description="Acidic residues" evidence="1">
    <location>
        <begin position="80"/>
        <end position="91"/>
    </location>
</feature>
<feature type="region of interest" description="Disordered" evidence="1">
    <location>
        <begin position="58"/>
        <end position="124"/>
    </location>
</feature>
<dbReference type="Proteomes" id="UP000245166">
    <property type="component" value="Unassembled WGS sequence"/>
</dbReference>
<keyword evidence="2" id="KW-0472">Membrane</keyword>
<gene>
    <name evidence="3" type="ORF">C8046_16530</name>
</gene>
<evidence type="ECO:0000256" key="1">
    <source>
        <dbReference type="SAM" id="MobiDB-lite"/>
    </source>
</evidence>